<dbReference type="EMBL" id="MU003701">
    <property type="protein sequence ID" value="KAF2809496.1"/>
    <property type="molecule type" value="Genomic_DNA"/>
</dbReference>
<accession>A0A6A6YKV0</accession>
<gene>
    <name evidence="9 11" type="ORF">BDZ99DRAFT_29359</name>
</gene>
<keyword evidence="5" id="KW-0067">ATP-binding</keyword>
<dbReference type="InterPro" id="IPR036181">
    <property type="entry name" value="MIT_dom_sf"/>
</dbReference>
<sequence length="487" mass="54892">MLYSSSDTMSGNEQWKKGQLSRALAKANTAVLLDNAQNFEGALEAYDEACGLLKQIMISSSVDENRRKLEAIRNTYTIRMEELRSLEVTKAVTITTFVDDRPPSSNVVPAIDDRCAGHNTYANKAEVPYKHLEVLGRGNYGLVDKVERTLPLSDWNTPGIYARKVIRTGYSHAARQQERIMSEINIVRKLRHSHVVELVETYQAGLEFGIIMSPAAEMDLKEFLAHAHEDEAIVHRTDSCLLSWIDCIVSAVSYIHHQRVRHKDLKPANILVRGKAIFITDFGISKDLIGETTGSVGDPSERSPMYCAPESNVEGERRGRSADMFSLGCIMLEMLTVLMGESLANFEEYRITNNSRAYAANHKKNYLWMIELKNKYHIKNPNTYPYMSHSRRISTKLATVAALLNLAPDDRPRASEMDGYNGAGACDGTASCFPYQDRDGLVAFESLQWPHSASLDDDELPQKVRDRRWLNRCYFTRRKDSAHGSDG</sequence>
<organism evidence="9">
    <name type="scientific">Mytilinidion resinicola</name>
    <dbReference type="NCBI Taxonomy" id="574789"/>
    <lineage>
        <taxon>Eukaryota</taxon>
        <taxon>Fungi</taxon>
        <taxon>Dikarya</taxon>
        <taxon>Ascomycota</taxon>
        <taxon>Pezizomycotina</taxon>
        <taxon>Dothideomycetes</taxon>
        <taxon>Pleosporomycetidae</taxon>
        <taxon>Mytilinidiales</taxon>
        <taxon>Mytilinidiaceae</taxon>
        <taxon>Mytilinidion</taxon>
    </lineage>
</organism>
<evidence type="ECO:0000256" key="2">
    <source>
        <dbReference type="ARBA" id="ARBA00022679"/>
    </source>
</evidence>
<dbReference type="OrthoDB" id="4062651at2759"/>
<dbReference type="CDD" id="cd00180">
    <property type="entry name" value="PKc"/>
    <property type="match status" value="1"/>
</dbReference>
<dbReference type="GO" id="GO:0004672">
    <property type="term" value="F:protein kinase activity"/>
    <property type="evidence" value="ECO:0007669"/>
    <property type="project" value="InterPro"/>
</dbReference>
<evidence type="ECO:0000256" key="1">
    <source>
        <dbReference type="ARBA" id="ARBA00021644"/>
    </source>
</evidence>
<dbReference type="Pfam" id="PF00069">
    <property type="entry name" value="Pkinase"/>
    <property type="match status" value="1"/>
</dbReference>
<dbReference type="Gene3D" id="3.30.200.20">
    <property type="entry name" value="Phosphorylase Kinase, domain 1"/>
    <property type="match status" value="1"/>
</dbReference>
<keyword evidence="4 9" id="KW-0418">Kinase</keyword>
<dbReference type="AlphaFoldDB" id="A0A6A6YKV0"/>
<proteinExistence type="inferred from homology"/>
<comment type="similarity">
    <text evidence="7">Belongs to the protein kinase superfamily. Ser/Thr protein kinase family. GCN2 subfamily.</text>
</comment>
<protein>
    <recommendedName>
        <fullName evidence="1">Serine/threonine-protein kinase ULK3</fullName>
    </recommendedName>
    <alternativeName>
        <fullName evidence="6">Unc-51-like kinase 3</fullName>
    </alternativeName>
</protein>
<evidence type="ECO:0000256" key="6">
    <source>
        <dbReference type="ARBA" id="ARBA00032242"/>
    </source>
</evidence>
<feature type="domain" description="Protein kinase" evidence="8">
    <location>
        <begin position="129"/>
        <end position="421"/>
    </location>
</feature>
<dbReference type="SUPFAM" id="SSF56112">
    <property type="entry name" value="Protein kinase-like (PK-like)"/>
    <property type="match status" value="1"/>
</dbReference>
<dbReference type="InterPro" id="IPR000719">
    <property type="entry name" value="Prot_kinase_dom"/>
</dbReference>
<dbReference type="Pfam" id="PF04212">
    <property type="entry name" value="MIT"/>
    <property type="match status" value="1"/>
</dbReference>
<evidence type="ECO:0000313" key="9">
    <source>
        <dbReference type="EMBL" id="KAF2809496.1"/>
    </source>
</evidence>
<dbReference type="GO" id="GO:0005634">
    <property type="term" value="C:nucleus"/>
    <property type="evidence" value="ECO:0007669"/>
    <property type="project" value="TreeGrafter"/>
</dbReference>
<dbReference type="GO" id="GO:0005524">
    <property type="term" value="F:ATP binding"/>
    <property type="evidence" value="ECO:0007669"/>
    <property type="project" value="UniProtKB-KW"/>
</dbReference>
<dbReference type="PROSITE" id="PS50011">
    <property type="entry name" value="PROTEIN_KINASE_DOM"/>
    <property type="match status" value="1"/>
</dbReference>
<evidence type="ECO:0000256" key="5">
    <source>
        <dbReference type="ARBA" id="ARBA00022840"/>
    </source>
</evidence>
<dbReference type="RefSeq" id="XP_033576460.1">
    <property type="nucleotide sequence ID" value="XM_033714119.1"/>
</dbReference>
<dbReference type="InterPro" id="IPR007330">
    <property type="entry name" value="MIT_dom"/>
</dbReference>
<dbReference type="InterPro" id="IPR011009">
    <property type="entry name" value="Kinase-like_dom_sf"/>
</dbReference>
<dbReference type="SMART" id="SM00220">
    <property type="entry name" value="S_TKc"/>
    <property type="match status" value="1"/>
</dbReference>
<dbReference type="PROSITE" id="PS00108">
    <property type="entry name" value="PROTEIN_KINASE_ST"/>
    <property type="match status" value="1"/>
</dbReference>
<evidence type="ECO:0000313" key="11">
    <source>
        <dbReference type="RefSeq" id="XP_033576460.1"/>
    </source>
</evidence>
<dbReference type="SUPFAM" id="SSF116846">
    <property type="entry name" value="MIT domain"/>
    <property type="match status" value="1"/>
</dbReference>
<evidence type="ECO:0000256" key="4">
    <source>
        <dbReference type="ARBA" id="ARBA00022777"/>
    </source>
</evidence>
<dbReference type="InterPro" id="IPR050339">
    <property type="entry name" value="CC_SR_Kinase"/>
</dbReference>
<dbReference type="GO" id="GO:0005737">
    <property type="term" value="C:cytoplasm"/>
    <property type="evidence" value="ECO:0007669"/>
    <property type="project" value="TreeGrafter"/>
</dbReference>
<keyword evidence="2" id="KW-0808">Transferase</keyword>
<dbReference type="GeneID" id="54455012"/>
<dbReference type="PANTHER" id="PTHR11042">
    <property type="entry name" value="EUKARYOTIC TRANSLATION INITIATION FACTOR 2-ALPHA KINASE EIF2-ALPHA KINASE -RELATED"/>
    <property type="match status" value="1"/>
</dbReference>
<name>A0A6A6YKV0_9PEZI</name>
<reference evidence="11" key="3">
    <citation type="submission" date="2025-04" db="UniProtKB">
        <authorList>
            <consortium name="RefSeq"/>
        </authorList>
    </citation>
    <scope>IDENTIFICATION</scope>
    <source>
        <strain evidence="11">CBS 304.34</strain>
    </source>
</reference>
<dbReference type="Gene3D" id="1.10.510.10">
    <property type="entry name" value="Transferase(Phosphotransferase) domain 1"/>
    <property type="match status" value="1"/>
</dbReference>
<evidence type="ECO:0000256" key="7">
    <source>
        <dbReference type="ARBA" id="ARBA00037982"/>
    </source>
</evidence>
<keyword evidence="10" id="KW-1185">Reference proteome</keyword>
<reference evidence="11" key="2">
    <citation type="submission" date="2020-04" db="EMBL/GenBank/DDBJ databases">
        <authorList>
            <consortium name="NCBI Genome Project"/>
        </authorList>
    </citation>
    <scope>NUCLEOTIDE SEQUENCE</scope>
    <source>
        <strain evidence="11">CBS 304.34</strain>
    </source>
</reference>
<evidence type="ECO:0000259" key="8">
    <source>
        <dbReference type="PROSITE" id="PS50011"/>
    </source>
</evidence>
<dbReference type="Gene3D" id="1.20.58.80">
    <property type="entry name" value="Phosphotransferase system, lactose/cellobiose-type IIA subunit"/>
    <property type="match status" value="1"/>
</dbReference>
<evidence type="ECO:0000313" key="10">
    <source>
        <dbReference type="Proteomes" id="UP000504636"/>
    </source>
</evidence>
<evidence type="ECO:0000256" key="3">
    <source>
        <dbReference type="ARBA" id="ARBA00022741"/>
    </source>
</evidence>
<reference evidence="9 11" key="1">
    <citation type="journal article" date="2020" name="Stud. Mycol.">
        <title>101 Dothideomycetes genomes: a test case for predicting lifestyles and emergence of pathogens.</title>
        <authorList>
            <person name="Haridas S."/>
            <person name="Albert R."/>
            <person name="Binder M."/>
            <person name="Bloem J."/>
            <person name="Labutti K."/>
            <person name="Salamov A."/>
            <person name="Andreopoulos B."/>
            <person name="Baker S."/>
            <person name="Barry K."/>
            <person name="Bills G."/>
            <person name="Bluhm B."/>
            <person name="Cannon C."/>
            <person name="Castanera R."/>
            <person name="Culley D."/>
            <person name="Daum C."/>
            <person name="Ezra D."/>
            <person name="Gonzalez J."/>
            <person name="Henrissat B."/>
            <person name="Kuo A."/>
            <person name="Liang C."/>
            <person name="Lipzen A."/>
            <person name="Lutzoni F."/>
            <person name="Magnuson J."/>
            <person name="Mondo S."/>
            <person name="Nolan M."/>
            <person name="Ohm R."/>
            <person name="Pangilinan J."/>
            <person name="Park H.-J."/>
            <person name="Ramirez L."/>
            <person name="Alfaro M."/>
            <person name="Sun H."/>
            <person name="Tritt A."/>
            <person name="Yoshinaga Y."/>
            <person name="Zwiers L.-H."/>
            <person name="Turgeon B."/>
            <person name="Goodwin S."/>
            <person name="Spatafora J."/>
            <person name="Crous P."/>
            <person name="Grigoriev I."/>
        </authorList>
    </citation>
    <scope>NUCLEOTIDE SEQUENCE</scope>
    <source>
        <strain evidence="9 11">CBS 304.34</strain>
    </source>
</reference>
<dbReference type="InterPro" id="IPR008271">
    <property type="entry name" value="Ser/Thr_kinase_AS"/>
</dbReference>
<keyword evidence="3" id="KW-0547">Nucleotide-binding</keyword>
<dbReference type="Proteomes" id="UP000504636">
    <property type="component" value="Unplaced"/>
</dbReference>